<sequence>MRIPELNQPRLIPFVFDPTFQQIDLYNQAVYPIVNEALEGFNCTIFAYSQTGTGKTYTMQGECKRSKNGAESCPCKQESFPELSSKYLTHWNVKIQSTV</sequence>
<keyword evidence="9" id="KW-1185">Reference proteome</keyword>
<dbReference type="PANTHER" id="PTHR47970:SF12">
    <property type="entry name" value="KINESIN FAMILY MEMBER 11"/>
    <property type="match status" value="1"/>
</dbReference>
<evidence type="ECO:0000256" key="4">
    <source>
        <dbReference type="ARBA" id="ARBA00023175"/>
    </source>
</evidence>
<protein>
    <recommendedName>
        <fullName evidence="7">Kinesin motor domain-containing protein</fullName>
    </recommendedName>
</protein>
<organism evidence="8 9">
    <name type="scientific">Zostera marina</name>
    <name type="common">Eelgrass</name>
    <dbReference type="NCBI Taxonomy" id="29655"/>
    <lineage>
        <taxon>Eukaryota</taxon>
        <taxon>Viridiplantae</taxon>
        <taxon>Streptophyta</taxon>
        <taxon>Embryophyta</taxon>
        <taxon>Tracheophyta</taxon>
        <taxon>Spermatophyta</taxon>
        <taxon>Magnoliopsida</taxon>
        <taxon>Liliopsida</taxon>
        <taxon>Zosteraceae</taxon>
        <taxon>Zostera</taxon>
    </lineage>
</organism>
<dbReference type="AlphaFoldDB" id="A0A0K9NHX5"/>
<evidence type="ECO:0000256" key="3">
    <source>
        <dbReference type="ARBA" id="ARBA00022701"/>
    </source>
</evidence>
<dbReference type="STRING" id="29655.A0A0K9NHX5"/>
<dbReference type="Proteomes" id="UP000036987">
    <property type="component" value="Unassembled WGS sequence"/>
</dbReference>
<dbReference type="Gene3D" id="3.40.850.10">
    <property type="entry name" value="Kinesin motor domain"/>
    <property type="match status" value="1"/>
</dbReference>
<dbReference type="PROSITE" id="PS50067">
    <property type="entry name" value="KINESIN_MOTOR_2"/>
    <property type="match status" value="1"/>
</dbReference>
<dbReference type="PANTHER" id="PTHR47970">
    <property type="entry name" value="KINESIN-LIKE PROTEIN KIF11"/>
    <property type="match status" value="1"/>
</dbReference>
<gene>
    <name evidence="8" type="ORF">ZOSMA_98G00480</name>
</gene>
<evidence type="ECO:0000313" key="8">
    <source>
        <dbReference type="EMBL" id="KMZ56223.1"/>
    </source>
</evidence>
<dbReference type="SUPFAM" id="SSF52540">
    <property type="entry name" value="P-loop containing nucleoside triphosphate hydrolases"/>
    <property type="match status" value="1"/>
</dbReference>
<dbReference type="InterPro" id="IPR027417">
    <property type="entry name" value="P-loop_NTPase"/>
</dbReference>
<evidence type="ECO:0000256" key="6">
    <source>
        <dbReference type="PROSITE-ProRule" id="PRU00283"/>
    </source>
</evidence>
<comment type="caution">
    <text evidence="8">The sequence shown here is derived from an EMBL/GenBank/DDBJ whole genome shotgun (WGS) entry which is preliminary data.</text>
</comment>
<comment type="caution">
    <text evidence="6">Lacks conserved residue(s) required for the propagation of feature annotation.</text>
</comment>
<feature type="domain" description="Kinesin motor" evidence="7">
    <location>
        <begin position="1"/>
        <end position="99"/>
    </location>
</feature>
<proteinExistence type="inferred from homology"/>
<evidence type="ECO:0000256" key="1">
    <source>
        <dbReference type="ARBA" id="ARBA00004245"/>
    </source>
</evidence>
<dbReference type="GO" id="GO:0005524">
    <property type="term" value="F:ATP binding"/>
    <property type="evidence" value="ECO:0007669"/>
    <property type="project" value="InterPro"/>
</dbReference>
<dbReference type="GO" id="GO:0008017">
    <property type="term" value="F:microtubule binding"/>
    <property type="evidence" value="ECO:0007669"/>
    <property type="project" value="InterPro"/>
</dbReference>
<evidence type="ECO:0000259" key="7">
    <source>
        <dbReference type="PROSITE" id="PS50067"/>
    </source>
</evidence>
<keyword evidence="3" id="KW-0493">Microtubule</keyword>
<comment type="subcellular location">
    <subcellularLocation>
        <location evidence="1">Cytoplasm</location>
        <location evidence="1">Cytoskeleton</location>
    </subcellularLocation>
</comment>
<dbReference type="OrthoDB" id="784829at2759"/>
<dbReference type="InterPro" id="IPR036961">
    <property type="entry name" value="Kinesin_motor_dom_sf"/>
</dbReference>
<accession>A0A0K9NHX5</accession>
<evidence type="ECO:0000256" key="5">
    <source>
        <dbReference type="ARBA" id="ARBA00023212"/>
    </source>
</evidence>
<dbReference type="InterPro" id="IPR047149">
    <property type="entry name" value="KIF11-like"/>
</dbReference>
<comment type="similarity">
    <text evidence="6">Belongs to the TRAFAC class myosin-kinesin ATPase superfamily. Kinesin family.</text>
</comment>
<dbReference type="Pfam" id="PF00225">
    <property type="entry name" value="Kinesin"/>
    <property type="match status" value="1"/>
</dbReference>
<dbReference type="GO" id="GO:0005874">
    <property type="term" value="C:microtubule"/>
    <property type="evidence" value="ECO:0007669"/>
    <property type="project" value="UniProtKB-KW"/>
</dbReference>
<keyword evidence="2" id="KW-0963">Cytoplasm</keyword>
<name>A0A0K9NHX5_ZOSMR</name>
<keyword evidence="5" id="KW-0206">Cytoskeleton</keyword>
<evidence type="ECO:0000313" key="9">
    <source>
        <dbReference type="Proteomes" id="UP000036987"/>
    </source>
</evidence>
<dbReference type="GO" id="GO:0007018">
    <property type="term" value="P:microtubule-based movement"/>
    <property type="evidence" value="ECO:0007669"/>
    <property type="project" value="InterPro"/>
</dbReference>
<keyword evidence="4" id="KW-0505">Motor protein</keyword>
<dbReference type="GO" id="GO:0003777">
    <property type="term" value="F:microtubule motor activity"/>
    <property type="evidence" value="ECO:0007669"/>
    <property type="project" value="InterPro"/>
</dbReference>
<dbReference type="InterPro" id="IPR001752">
    <property type="entry name" value="Kinesin_motor_dom"/>
</dbReference>
<reference evidence="9" key="1">
    <citation type="journal article" date="2016" name="Nature">
        <title>The genome of the seagrass Zostera marina reveals angiosperm adaptation to the sea.</title>
        <authorList>
            <person name="Olsen J.L."/>
            <person name="Rouze P."/>
            <person name="Verhelst B."/>
            <person name="Lin Y.-C."/>
            <person name="Bayer T."/>
            <person name="Collen J."/>
            <person name="Dattolo E."/>
            <person name="De Paoli E."/>
            <person name="Dittami S."/>
            <person name="Maumus F."/>
            <person name="Michel G."/>
            <person name="Kersting A."/>
            <person name="Lauritano C."/>
            <person name="Lohaus R."/>
            <person name="Toepel M."/>
            <person name="Tonon T."/>
            <person name="Vanneste K."/>
            <person name="Amirebrahimi M."/>
            <person name="Brakel J."/>
            <person name="Bostroem C."/>
            <person name="Chovatia M."/>
            <person name="Grimwood J."/>
            <person name="Jenkins J.W."/>
            <person name="Jueterbock A."/>
            <person name="Mraz A."/>
            <person name="Stam W.T."/>
            <person name="Tice H."/>
            <person name="Bornberg-Bauer E."/>
            <person name="Green P.J."/>
            <person name="Pearson G.A."/>
            <person name="Procaccini G."/>
            <person name="Duarte C.M."/>
            <person name="Schmutz J."/>
            <person name="Reusch T.B.H."/>
            <person name="Van de Peer Y."/>
        </authorList>
    </citation>
    <scope>NUCLEOTIDE SEQUENCE [LARGE SCALE GENOMIC DNA]</scope>
    <source>
        <strain evidence="9">cv. Finnish</strain>
    </source>
</reference>
<dbReference type="EMBL" id="LFYR01002215">
    <property type="protein sequence ID" value="KMZ56223.1"/>
    <property type="molecule type" value="Genomic_DNA"/>
</dbReference>
<evidence type="ECO:0000256" key="2">
    <source>
        <dbReference type="ARBA" id="ARBA00022490"/>
    </source>
</evidence>